<comment type="caution">
    <text evidence="5">The sequence shown here is derived from an EMBL/GenBank/DDBJ whole genome shotgun (WGS) entry which is preliminary data.</text>
</comment>
<feature type="region of interest" description="Disordered" evidence="4">
    <location>
        <begin position="47"/>
        <end position="66"/>
    </location>
</feature>
<evidence type="ECO:0000256" key="2">
    <source>
        <dbReference type="ARBA" id="ARBA00022737"/>
    </source>
</evidence>
<dbReference type="NCBIfam" id="TIGR00756">
    <property type="entry name" value="PPR"/>
    <property type="match status" value="3"/>
</dbReference>
<dbReference type="InterPro" id="IPR011990">
    <property type="entry name" value="TPR-like_helical_dom_sf"/>
</dbReference>
<feature type="repeat" description="PPR" evidence="3">
    <location>
        <begin position="367"/>
        <end position="401"/>
    </location>
</feature>
<feature type="repeat" description="PPR" evidence="3">
    <location>
        <begin position="402"/>
        <end position="436"/>
    </location>
</feature>
<gene>
    <name evidence="5" type="ORF">RND81_01G071800</name>
</gene>
<evidence type="ECO:0000256" key="4">
    <source>
        <dbReference type="SAM" id="MobiDB-lite"/>
    </source>
</evidence>
<feature type="region of interest" description="Disordered" evidence="4">
    <location>
        <begin position="1"/>
        <end position="31"/>
    </location>
</feature>
<comment type="similarity">
    <text evidence="1">Belongs to the PPR family. P subfamily.</text>
</comment>
<feature type="repeat" description="PPR" evidence="3">
    <location>
        <begin position="643"/>
        <end position="677"/>
    </location>
</feature>
<keyword evidence="2" id="KW-0677">Repeat</keyword>
<evidence type="ECO:0000313" key="6">
    <source>
        <dbReference type="Proteomes" id="UP001443914"/>
    </source>
</evidence>
<dbReference type="Pfam" id="PF01535">
    <property type="entry name" value="PPR"/>
    <property type="match status" value="2"/>
</dbReference>
<dbReference type="Proteomes" id="UP001443914">
    <property type="component" value="Unassembled WGS sequence"/>
</dbReference>
<feature type="repeat" description="PPR" evidence="3">
    <location>
        <begin position="328"/>
        <end position="358"/>
    </location>
</feature>
<dbReference type="GO" id="GO:0003729">
    <property type="term" value="F:mRNA binding"/>
    <property type="evidence" value="ECO:0007669"/>
    <property type="project" value="TreeGrafter"/>
</dbReference>
<keyword evidence="6" id="KW-1185">Reference proteome</keyword>
<dbReference type="PANTHER" id="PTHR47933:SF2">
    <property type="entry name" value="PPR CONTAINING PLANT-LIKE PROTEIN"/>
    <property type="match status" value="1"/>
</dbReference>
<dbReference type="EMBL" id="JBDFQZ010000001">
    <property type="protein sequence ID" value="KAK9756078.1"/>
    <property type="molecule type" value="Genomic_DNA"/>
</dbReference>
<evidence type="ECO:0000256" key="3">
    <source>
        <dbReference type="PROSITE-ProRule" id="PRU00708"/>
    </source>
</evidence>
<dbReference type="Pfam" id="PF13812">
    <property type="entry name" value="PPR_3"/>
    <property type="match status" value="1"/>
</dbReference>
<name>A0AAW1NH39_SAPOF</name>
<dbReference type="InterPro" id="IPR051240">
    <property type="entry name" value="Mito_RNA-Proc/Resp"/>
</dbReference>
<feature type="compositionally biased region" description="Basic residues" evidence="4">
    <location>
        <begin position="17"/>
        <end position="31"/>
    </location>
</feature>
<dbReference type="AlphaFoldDB" id="A0AAW1NH39"/>
<reference evidence="5" key="1">
    <citation type="submission" date="2024-03" db="EMBL/GenBank/DDBJ databases">
        <title>WGS assembly of Saponaria officinalis var. Norfolk2.</title>
        <authorList>
            <person name="Jenkins J."/>
            <person name="Shu S."/>
            <person name="Grimwood J."/>
            <person name="Barry K."/>
            <person name="Goodstein D."/>
            <person name="Schmutz J."/>
            <person name="Leebens-Mack J."/>
            <person name="Osbourn A."/>
        </authorList>
    </citation>
    <scope>NUCLEOTIDE SEQUENCE [LARGE SCALE GENOMIC DNA]</scope>
    <source>
        <strain evidence="5">JIC</strain>
    </source>
</reference>
<accession>A0AAW1NH39</accession>
<dbReference type="Pfam" id="PF13041">
    <property type="entry name" value="PPR_2"/>
    <property type="match status" value="2"/>
</dbReference>
<feature type="compositionally biased region" description="Low complexity" evidence="4">
    <location>
        <begin position="1"/>
        <end position="16"/>
    </location>
</feature>
<dbReference type="InterPro" id="IPR002885">
    <property type="entry name" value="PPR_rpt"/>
</dbReference>
<evidence type="ECO:0000256" key="1">
    <source>
        <dbReference type="ARBA" id="ARBA00007626"/>
    </source>
</evidence>
<organism evidence="5 6">
    <name type="scientific">Saponaria officinalis</name>
    <name type="common">Common soapwort</name>
    <name type="synonym">Lychnis saponaria</name>
    <dbReference type="NCBI Taxonomy" id="3572"/>
    <lineage>
        <taxon>Eukaryota</taxon>
        <taxon>Viridiplantae</taxon>
        <taxon>Streptophyta</taxon>
        <taxon>Embryophyta</taxon>
        <taxon>Tracheophyta</taxon>
        <taxon>Spermatophyta</taxon>
        <taxon>Magnoliopsida</taxon>
        <taxon>eudicotyledons</taxon>
        <taxon>Gunneridae</taxon>
        <taxon>Pentapetalae</taxon>
        <taxon>Caryophyllales</taxon>
        <taxon>Caryophyllaceae</taxon>
        <taxon>Caryophylleae</taxon>
        <taxon>Saponaria</taxon>
    </lineage>
</organism>
<dbReference type="Gene3D" id="1.25.40.10">
    <property type="entry name" value="Tetratricopeptide repeat domain"/>
    <property type="match status" value="3"/>
</dbReference>
<evidence type="ECO:0008006" key="7">
    <source>
        <dbReference type="Google" id="ProtNLM"/>
    </source>
</evidence>
<feature type="repeat" description="PPR" evidence="3">
    <location>
        <begin position="678"/>
        <end position="715"/>
    </location>
</feature>
<dbReference type="PANTHER" id="PTHR47933">
    <property type="entry name" value="PENTATRICOPEPTIDE REPEAT-CONTAINING PROTEIN 1, MITOCHONDRIAL"/>
    <property type="match status" value="1"/>
</dbReference>
<proteinExistence type="inferred from homology"/>
<evidence type="ECO:0000313" key="5">
    <source>
        <dbReference type="EMBL" id="KAK9756078.1"/>
    </source>
</evidence>
<protein>
    <recommendedName>
        <fullName evidence="7">Pentatricopeptide repeat-containing protein</fullName>
    </recommendedName>
</protein>
<sequence>MRSVVITTGSSSTIVTTKHHRQHHHFYHPKHHHPFLSPHNLLYLSLSKPTSPPPPSSSSSSTTTSAALVSPHLSTNSLNSYAETGSKLVEEGRFEEFKLILESVISSEKLGFGELLNSKLLVCGIIKGMKEGRIKGVVGLFECFSQLGIDVLRVFDASAMELLKRECCSMVIQGFLEDAVHLMEVLAGLQFSVKDLVRPSDFIRMLVTKRSPYLAVRYACLLPHSEVVFCTMIREFGKRADLSSAIKVFEASKQKLTTHNMYLYRTMIDVCGLCGNSFKSRLIYKDLLNQKVTPNIFVFNSLMNVNSHDLTYTMEVHKQMQDFAVAADMTTYNILLKACCLSERVDLAQDIYAEVQRLESTGALKLDVFTYSTIIKVFADAKLWQMAIKIKEDMLSAGVTPNTVTWSSLISACANAGLVDQAIQVFEEMLLSGCEPNSLCFNTLLHACVEGCQYDRAFRLFNAWKSSSSSDKLANNSSADMITSKIQPVDKDCLAIQPSSGTATHHLSFAKSISFKPTTATYNILLKACGTDFYRAKELIDEMKASNLSPNQISWSILIDICGASGNVKGALESLLTKGHGFKPHRPHFYVELAPGIRRPAIASGVLEDINRSWAPTFTSKFWLRWSLDMILKTMRETGTIPDVIAYTTAIKVCVESKYLKTAFSLFAEMKRNRIEPNLVTYNTLLRARSKYGSLQEIQQCLAIYQDMRKAGYKSNDYYLKLLIEKWCEGVLQNKNQKREYKLRDRADIGGLRSLLLDRVATHLQKNTTESLVVDIQGLTKVEARLVVLAVLRMIKENYVSGRAVLDDFVVILGIPKMEEEYTVKVAITKLLKKELGLEVLPVNPSVTTELLASSVDTSAPARRPALLQRLVVTKKSLNFWLTRKLNPVSVH</sequence>
<dbReference type="PROSITE" id="PS51375">
    <property type="entry name" value="PPR"/>
    <property type="match status" value="5"/>
</dbReference>